<dbReference type="InterPro" id="IPR007837">
    <property type="entry name" value="DinB"/>
</dbReference>
<dbReference type="Proteomes" id="UP000193396">
    <property type="component" value="Unassembled WGS sequence"/>
</dbReference>
<evidence type="ECO:0000256" key="2">
    <source>
        <dbReference type="ARBA" id="ARBA00022723"/>
    </source>
</evidence>
<keyword evidence="2 3" id="KW-0479">Metal-binding</keyword>
<proteinExistence type="inferred from homology"/>
<protein>
    <recommendedName>
        <fullName evidence="6">Damage-inducible protein DinB</fullName>
    </recommendedName>
</protein>
<dbReference type="PANTHER" id="PTHR37302:SF3">
    <property type="entry name" value="DAMAGE-INDUCIBLE PROTEIN DINB"/>
    <property type="match status" value="1"/>
</dbReference>
<dbReference type="RefSeq" id="WP_085618390.1">
    <property type="nucleotide sequence ID" value="NZ_JBLXAE010000005.1"/>
</dbReference>
<evidence type="ECO:0000256" key="1">
    <source>
        <dbReference type="ARBA" id="ARBA00008635"/>
    </source>
</evidence>
<reference evidence="4 5" key="1">
    <citation type="submission" date="2014-03" db="EMBL/GenBank/DDBJ databases">
        <title>The draft genome sequence of Thalassospira alkalitolerans JCM 18968.</title>
        <authorList>
            <person name="Lai Q."/>
            <person name="Shao Z."/>
        </authorList>
    </citation>
    <scope>NUCLEOTIDE SEQUENCE [LARGE SCALE GENOMIC DNA]</scope>
    <source>
        <strain evidence="4 5">JCM 18968</strain>
    </source>
</reference>
<dbReference type="Gene3D" id="1.20.120.450">
    <property type="entry name" value="dinb family like domain"/>
    <property type="match status" value="1"/>
</dbReference>
<feature type="binding site" evidence="3">
    <location>
        <position position="134"/>
    </location>
    <ligand>
        <name>a divalent metal cation</name>
        <dbReference type="ChEBI" id="CHEBI:60240"/>
    </ligand>
</feature>
<dbReference type="AlphaFoldDB" id="A0A1Y2LC33"/>
<keyword evidence="5" id="KW-1185">Reference proteome</keyword>
<dbReference type="EMBL" id="JFKB01000006">
    <property type="protein sequence ID" value="OSQ47936.1"/>
    <property type="molecule type" value="Genomic_DNA"/>
</dbReference>
<evidence type="ECO:0000313" key="5">
    <source>
        <dbReference type="Proteomes" id="UP000193396"/>
    </source>
</evidence>
<evidence type="ECO:0000313" key="4">
    <source>
        <dbReference type="EMBL" id="OSQ47936.1"/>
    </source>
</evidence>
<accession>A0A1Y2LC33</accession>
<dbReference type="SUPFAM" id="SSF109854">
    <property type="entry name" value="DinB/YfiT-like putative metalloenzymes"/>
    <property type="match status" value="1"/>
</dbReference>
<sequence length="180" mass="20195">MPGTAFFHQARNNAWSNHRLLAVCSRLSGDELKAKRTSFFPTILQTLNHILIVDWYYIDTLLAGGRGRDCFVDKNPFSDMAALSDAQSQSDHTLLAFCENLSESDAMRPVELDRGKGVIARETVSAVLSHLFVHQIHHRGQVHAMLCGTSQNPPQLDEYHLDCDAEFRGTDFHDLGWNGV</sequence>
<name>A0A1Y2LC33_9PROT</name>
<dbReference type="Pfam" id="PF05163">
    <property type="entry name" value="DinB"/>
    <property type="match status" value="1"/>
</dbReference>
<evidence type="ECO:0000256" key="3">
    <source>
        <dbReference type="PIRSR" id="PIRSR607837-1"/>
    </source>
</evidence>
<feature type="binding site" evidence="3">
    <location>
        <position position="138"/>
    </location>
    <ligand>
        <name>a divalent metal cation</name>
        <dbReference type="ChEBI" id="CHEBI:60240"/>
    </ligand>
</feature>
<dbReference type="GO" id="GO:0046872">
    <property type="term" value="F:metal ion binding"/>
    <property type="evidence" value="ECO:0007669"/>
    <property type="project" value="UniProtKB-KW"/>
</dbReference>
<comment type="caution">
    <text evidence="4">The sequence shown here is derived from an EMBL/GenBank/DDBJ whole genome shotgun (WGS) entry which is preliminary data.</text>
</comment>
<dbReference type="PANTHER" id="PTHR37302">
    <property type="entry name" value="SLR1116 PROTEIN"/>
    <property type="match status" value="1"/>
</dbReference>
<dbReference type="STRING" id="1293890.TALK_09975"/>
<evidence type="ECO:0008006" key="6">
    <source>
        <dbReference type="Google" id="ProtNLM"/>
    </source>
</evidence>
<comment type="similarity">
    <text evidence="1">Belongs to the DinB family.</text>
</comment>
<dbReference type="OrthoDB" id="9807509at2"/>
<organism evidence="4 5">
    <name type="scientific">Thalassospira alkalitolerans</name>
    <dbReference type="NCBI Taxonomy" id="1293890"/>
    <lineage>
        <taxon>Bacteria</taxon>
        <taxon>Pseudomonadati</taxon>
        <taxon>Pseudomonadota</taxon>
        <taxon>Alphaproteobacteria</taxon>
        <taxon>Rhodospirillales</taxon>
        <taxon>Thalassospiraceae</taxon>
        <taxon>Thalassospira</taxon>
    </lineage>
</organism>
<dbReference type="InterPro" id="IPR034660">
    <property type="entry name" value="DinB/YfiT-like"/>
</dbReference>
<gene>
    <name evidence="4" type="ORF">TALK_09975</name>
</gene>
<feature type="binding site" evidence="3">
    <location>
        <position position="49"/>
    </location>
    <ligand>
        <name>a divalent metal cation</name>
        <dbReference type="ChEBI" id="CHEBI:60240"/>
    </ligand>
</feature>